<gene>
    <name evidence="3" type="ORF">GCM10009069_19050</name>
</gene>
<reference evidence="3" key="2">
    <citation type="submission" date="2020-09" db="EMBL/GenBank/DDBJ databases">
        <authorList>
            <person name="Sun Q."/>
            <person name="Kim S."/>
        </authorList>
    </citation>
    <scope>NUCLEOTIDE SEQUENCE</scope>
    <source>
        <strain evidence="3">KCTC 32513</strain>
    </source>
</reference>
<dbReference type="Gene3D" id="3.40.225.10">
    <property type="entry name" value="Class II aldolase/adducin N-terminal domain"/>
    <property type="match status" value="1"/>
</dbReference>
<feature type="domain" description="Class II aldolase/adducin N-terminal" evidence="2">
    <location>
        <begin position="44"/>
        <end position="231"/>
    </location>
</feature>
<dbReference type="AlphaFoldDB" id="A0A8J3CRG2"/>
<dbReference type="InterPro" id="IPR051017">
    <property type="entry name" value="Aldolase-II_Adducin_sf"/>
</dbReference>
<evidence type="ECO:0000313" key="3">
    <source>
        <dbReference type="EMBL" id="GHA96237.1"/>
    </source>
</evidence>
<proteinExistence type="inferred from homology"/>
<dbReference type="RefSeq" id="WP_189497822.1">
    <property type="nucleotide sequence ID" value="NZ_BMZH01000007.1"/>
</dbReference>
<dbReference type="GO" id="GO:0005856">
    <property type="term" value="C:cytoskeleton"/>
    <property type="evidence" value="ECO:0007669"/>
    <property type="project" value="TreeGrafter"/>
</dbReference>
<evidence type="ECO:0000259" key="2">
    <source>
        <dbReference type="SMART" id="SM01007"/>
    </source>
</evidence>
<accession>A0A8J3CRG2</accession>
<dbReference type="InterPro" id="IPR036409">
    <property type="entry name" value="Aldolase_II/adducin_N_sf"/>
</dbReference>
<protein>
    <submittedName>
        <fullName evidence="3">Putative aldolase class 2 protein</fullName>
    </submittedName>
</protein>
<comment type="similarity">
    <text evidence="1">Belongs to the aldolase class II family.</text>
</comment>
<name>A0A8J3CRG2_9PROT</name>
<dbReference type="PANTHER" id="PTHR10672:SF3">
    <property type="entry name" value="PROTEIN HU-LI TAI SHAO"/>
    <property type="match status" value="1"/>
</dbReference>
<evidence type="ECO:0000313" key="4">
    <source>
        <dbReference type="Proteomes" id="UP000634004"/>
    </source>
</evidence>
<dbReference type="SUPFAM" id="SSF53639">
    <property type="entry name" value="AraD/HMP-PK domain-like"/>
    <property type="match status" value="1"/>
</dbReference>
<dbReference type="PANTHER" id="PTHR10672">
    <property type="entry name" value="ADDUCIN"/>
    <property type="match status" value="1"/>
</dbReference>
<dbReference type="Proteomes" id="UP000634004">
    <property type="component" value="Unassembled WGS sequence"/>
</dbReference>
<dbReference type="GO" id="GO:0051015">
    <property type="term" value="F:actin filament binding"/>
    <property type="evidence" value="ECO:0007669"/>
    <property type="project" value="TreeGrafter"/>
</dbReference>
<evidence type="ECO:0000256" key="1">
    <source>
        <dbReference type="ARBA" id="ARBA00037961"/>
    </source>
</evidence>
<keyword evidence="4" id="KW-1185">Reference proteome</keyword>
<sequence>MNAPTNSDQIQQAMDAAPGFLIPDPTQIDRLEGKVSAAEWQIRKDLAATYRLIAMHGWSDLVFTHISARLPDEANEKGEMEHRFLINPYGVMFDEMTASALVKIDMNGTVKQDTPYFVNPAGFTIHSAVHMAREDAHFVIHVHTANGMAVSAQKGGLRRYTQMSMQVYNDLAYHDYEGIALNLEERERIVANLGTKSLLMLRNHGTLTCGPSAGTAFLRTYFLENACRVQILAQAAGTENLIEEPEAMGDRVYQQGAAAFMPGMGDNLVWPGLMRKLARTNPGFDH</sequence>
<comment type="caution">
    <text evidence="3">The sequence shown here is derived from an EMBL/GenBank/DDBJ whole genome shotgun (WGS) entry which is preliminary data.</text>
</comment>
<dbReference type="Pfam" id="PF00596">
    <property type="entry name" value="Aldolase_II"/>
    <property type="match status" value="1"/>
</dbReference>
<dbReference type="SMART" id="SM01007">
    <property type="entry name" value="Aldolase_II"/>
    <property type="match status" value="1"/>
</dbReference>
<dbReference type="EMBL" id="BMZH01000007">
    <property type="protein sequence ID" value="GHA96237.1"/>
    <property type="molecule type" value="Genomic_DNA"/>
</dbReference>
<dbReference type="InterPro" id="IPR001303">
    <property type="entry name" value="Aldolase_II/adducin_N"/>
</dbReference>
<reference evidence="3" key="1">
    <citation type="journal article" date="2014" name="Int. J. Syst. Evol. Microbiol.">
        <title>Complete genome sequence of Corynebacterium casei LMG S-19264T (=DSM 44701T), isolated from a smear-ripened cheese.</title>
        <authorList>
            <consortium name="US DOE Joint Genome Institute (JGI-PGF)"/>
            <person name="Walter F."/>
            <person name="Albersmeier A."/>
            <person name="Kalinowski J."/>
            <person name="Ruckert C."/>
        </authorList>
    </citation>
    <scope>NUCLEOTIDE SEQUENCE</scope>
    <source>
        <strain evidence="3">KCTC 32513</strain>
    </source>
</reference>
<dbReference type="NCBIfam" id="NF005451">
    <property type="entry name" value="PRK07044.1"/>
    <property type="match status" value="1"/>
</dbReference>
<organism evidence="3 4">
    <name type="scientific">Algimonas arctica</name>
    <dbReference type="NCBI Taxonomy" id="1479486"/>
    <lineage>
        <taxon>Bacteria</taxon>
        <taxon>Pseudomonadati</taxon>
        <taxon>Pseudomonadota</taxon>
        <taxon>Alphaproteobacteria</taxon>
        <taxon>Maricaulales</taxon>
        <taxon>Robiginitomaculaceae</taxon>
        <taxon>Algimonas</taxon>
    </lineage>
</organism>